<reference evidence="2 3" key="1">
    <citation type="submission" date="2016-10" db="EMBL/GenBank/DDBJ databases">
        <authorList>
            <person name="de Groot N.N."/>
        </authorList>
    </citation>
    <scope>NUCLEOTIDE SEQUENCE [LARGE SCALE GENOMIC DNA]</scope>
    <source>
        <strain evidence="2 3">MON 2.2</strain>
    </source>
</reference>
<protein>
    <recommendedName>
        <fullName evidence="1">Aspartyl/glutamyl-tRNA(Asn/Gln) amidotransferase subunit C</fullName>
        <shortName evidence="1">Asp/Glu-ADT subunit C</shortName>
        <ecNumber evidence="1">6.3.5.-</ecNumber>
    </recommendedName>
</protein>
<dbReference type="Pfam" id="PF02686">
    <property type="entry name" value="GatC"/>
    <property type="match status" value="1"/>
</dbReference>
<dbReference type="GO" id="GO:0006412">
    <property type="term" value="P:translation"/>
    <property type="evidence" value="ECO:0007669"/>
    <property type="project" value="UniProtKB-UniRule"/>
</dbReference>
<evidence type="ECO:0000313" key="3">
    <source>
        <dbReference type="Proteomes" id="UP000198546"/>
    </source>
</evidence>
<dbReference type="InterPro" id="IPR003837">
    <property type="entry name" value="GatC"/>
</dbReference>
<dbReference type="SUPFAM" id="SSF141000">
    <property type="entry name" value="Glu-tRNAGln amidotransferase C subunit"/>
    <property type="match status" value="1"/>
</dbReference>
<dbReference type="GO" id="GO:0050567">
    <property type="term" value="F:glutaminyl-tRNA synthase (glutamine-hydrolyzing) activity"/>
    <property type="evidence" value="ECO:0007669"/>
    <property type="project" value="UniProtKB-UniRule"/>
</dbReference>
<comment type="catalytic activity">
    <reaction evidence="1">
        <text>L-glutamyl-tRNA(Gln) + L-glutamine + ATP + H2O = L-glutaminyl-tRNA(Gln) + L-glutamate + ADP + phosphate + H(+)</text>
        <dbReference type="Rhea" id="RHEA:17521"/>
        <dbReference type="Rhea" id="RHEA-COMP:9681"/>
        <dbReference type="Rhea" id="RHEA-COMP:9684"/>
        <dbReference type="ChEBI" id="CHEBI:15377"/>
        <dbReference type="ChEBI" id="CHEBI:15378"/>
        <dbReference type="ChEBI" id="CHEBI:29985"/>
        <dbReference type="ChEBI" id="CHEBI:30616"/>
        <dbReference type="ChEBI" id="CHEBI:43474"/>
        <dbReference type="ChEBI" id="CHEBI:58359"/>
        <dbReference type="ChEBI" id="CHEBI:78520"/>
        <dbReference type="ChEBI" id="CHEBI:78521"/>
        <dbReference type="ChEBI" id="CHEBI:456216"/>
    </reaction>
</comment>
<keyword evidence="1" id="KW-0436">Ligase</keyword>
<dbReference type="AlphaFoldDB" id="A0A1G7B3D1"/>
<dbReference type="HAMAP" id="MF_00122">
    <property type="entry name" value="GatC"/>
    <property type="match status" value="1"/>
</dbReference>
<gene>
    <name evidence="1" type="primary">gatC</name>
    <name evidence="2" type="ORF">SAMN04489747_2824</name>
</gene>
<dbReference type="GO" id="GO:0016740">
    <property type="term" value="F:transferase activity"/>
    <property type="evidence" value="ECO:0007669"/>
    <property type="project" value="UniProtKB-KW"/>
</dbReference>
<dbReference type="Gene3D" id="1.10.20.60">
    <property type="entry name" value="Glu-tRNAGln amidotransferase C subunit, N-terminal domain"/>
    <property type="match status" value="1"/>
</dbReference>
<proteinExistence type="inferred from homology"/>
<comment type="subunit">
    <text evidence="1">Heterotrimer of A, B and C subunits.</text>
</comment>
<accession>A0A1G7B3D1</accession>
<dbReference type="InterPro" id="IPR036113">
    <property type="entry name" value="Asp/Glu-ADT_sf_sub_c"/>
</dbReference>
<dbReference type="EC" id="6.3.5.-" evidence="1"/>
<keyword evidence="3" id="KW-1185">Reference proteome</keyword>
<keyword evidence="1" id="KW-0648">Protein biosynthesis</keyword>
<keyword evidence="1" id="KW-0067">ATP-binding</keyword>
<comment type="similarity">
    <text evidence="1">Belongs to the GatC family.</text>
</comment>
<comment type="function">
    <text evidence="1">Allows the formation of correctly charged Asn-tRNA(Asn) or Gln-tRNA(Gln) through the transamidation of misacylated Asp-tRNA(Asn) or Glu-tRNA(Gln) in organisms which lack either or both of asparaginyl-tRNA or glutaminyl-tRNA synthetases. The reaction takes place in the presence of glutamine and ATP through an activated phospho-Asp-tRNA(Asn) or phospho-Glu-tRNA(Gln).</text>
</comment>
<sequence>MALTPDDVAKLARLARIDLTPAELEHLAPQLEGILEAVASVQQVRDADVPPTSHALPLTNVFRPDMVQPSLPVEAALAGAPAAEESRFRVPQILGEEA</sequence>
<keyword evidence="1" id="KW-0547">Nucleotide-binding</keyword>
<keyword evidence="2" id="KW-0808">Transferase</keyword>
<dbReference type="PANTHER" id="PTHR15004">
    <property type="entry name" value="GLUTAMYL-TRNA(GLN) AMIDOTRANSFERASE SUBUNIT C, MITOCHONDRIAL"/>
    <property type="match status" value="1"/>
</dbReference>
<dbReference type="PANTHER" id="PTHR15004:SF0">
    <property type="entry name" value="GLUTAMYL-TRNA(GLN) AMIDOTRANSFERASE SUBUNIT C, MITOCHONDRIAL"/>
    <property type="match status" value="1"/>
</dbReference>
<dbReference type="GO" id="GO:0070681">
    <property type="term" value="P:glutaminyl-tRNAGln biosynthesis via transamidation"/>
    <property type="evidence" value="ECO:0007669"/>
    <property type="project" value="TreeGrafter"/>
</dbReference>
<dbReference type="STRING" id="675864.SAMN04489747_2824"/>
<dbReference type="EMBL" id="LT629688">
    <property type="protein sequence ID" value="SDE21420.1"/>
    <property type="molecule type" value="Genomic_DNA"/>
</dbReference>
<dbReference type="GO" id="GO:0050566">
    <property type="term" value="F:asparaginyl-tRNA synthase (glutamine-hydrolyzing) activity"/>
    <property type="evidence" value="ECO:0007669"/>
    <property type="project" value="RHEA"/>
</dbReference>
<comment type="catalytic activity">
    <reaction evidence="1">
        <text>L-aspartyl-tRNA(Asn) + L-glutamine + ATP + H2O = L-asparaginyl-tRNA(Asn) + L-glutamate + ADP + phosphate + 2 H(+)</text>
        <dbReference type="Rhea" id="RHEA:14513"/>
        <dbReference type="Rhea" id="RHEA-COMP:9674"/>
        <dbReference type="Rhea" id="RHEA-COMP:9677"/>
        <dbReference type="ChEBI" id="CHEBI:15377"/>
        <dbReference type="ChEBI" id="CHEBI:15378"/>
        <dbReference type="ChEBI" id="CHEBI:29985"/>
        <dbReference type="ChEBI" id="CHEBI:30616"/>
        <dbReference type="ChEBI" id="CHEBI:43474"/>
        <dbReference type="ChEBI" id="CHEBI:58359"/>
        <dbReference type="ChEBI" id="CHEBI:78515"/>
        <dbReference type="ChEBI" id="CHEBI:78516"/>
        <dbReference type="ChEBI" id="CHEBI:456216"/>
    </reaction>
</comment>
<evidence type="ECO:0000256" key="1">
    <source>
        <dbReference type="HAMAP-Rule" id="MF_00122"/>
    </source>
</evidence>
<dbReference type="GO" id="GO:0005524">
    <property type="term" value="F:ATP binding"/>
    <property type="evidence" value="ECO:0007669"/>
    <property type="project" value="UniProtKB-KW"/>
</dbReference>
<dbReference type="Proteomes" id="UP000198546">
    <property type="component" value="Chromosome i"/>
</dbReference>
<name>A0A1G7B3D1_9ACTN</name>
<dbReference type="OrthoDB" id="5295223at2"/>
<dbReference type="GO" id="GO:0006450">
    <property type="term" value="P:regulation of translational fidelity"/>
    <property type="evidence" value="ECO:0007669"/>
    <property type="project" value="InterPro"/>
</dbReference>
<evidence type="ECO:0000313" key="2">
    <source>
        <dbReference type="EMBL" id="SDE21420.1"/>
    </source>
</evidence>
<organism evidence="2 3">
    <name type="scientific">Auraticoccus monumenti</name>
    <dbReference type="NCBI Taxonomy" id="675864"/>
    <lineage>
        <taxon>Bacteria</taxon>
        <taxon>Bacillati</taxon>
        <taxon>Actinomycetota</taxon>
        <taxon>Actinomycetes</taxon>
        <taxon>Propionibacteriales</taxon>
        <taxon>Propionibacteriaceae</taxon>
        <taxon>Auraticoccus</taxon>
    </lineage>
</organism>
<dbReference type="NCBIfam" id="TIGR00135">
    <property type="entry name" value="gatC"/>
    <property type="match status" value="1"/>
</dbReference>